<proteinExistence type="predicted"/>
<protein>
    <submittedName>
        <fullName evidence="1">Uncharacterized protein</fullName>
    </submittedName>
</protein>
<dbReference type="Proteomes" id="UP000070565">
    <property type="component" value="Unassembled WGS sequence"/>
</dbReference>
<evidence type="ECO:0000313" key="1">
    <source>
        <dbReference type="EMBL" id="KXB03203.1"/>
    </source>
</evidence>
<evidence type="ECO:0000313" key="2">
    <source>
        <dbReference type="Proteomes" id="UP000070565"/>
    </source>
</evidence>
<sequence length="68" mass="8083">MTRANPPVGSFFPLEKFLENSKIRNSFSGRISSIRALEIPPRAISWMENPRKVENFNYLRRYWIVIKL</sequence>
<reference evidence="1 2" key="1">
    <citation type="journal article" date="2016" name="Sci. Rep.">
        <title>Metabolic traits of an uncultured archaeal lineage -MSBL1- from brine pools of the Red Sea.</title>
        <authorList>
            <person name="Mwirichia R."/>
            <person name="Alam I."/>
            <person name="Rashid M."/>
            <person name="Vinu M."/>
            <person name="Ba-Alawi W."/>
            <person name="Anthony Kamau A."/>
            <person name="Kamanda Ngugi D."/>
            <person name="Goker M."/>
            <person name="Klenk H.P."/>
            <person name="Bajic V."/>
            <person name="Stingl U."/>
        </authorList>
    </citation>
    <scope>NUCLEOTIDE SEQUENCE [LARGE SCALE GENOMIC DNA]</scope>
    <source>
        <strain evidence="1">SCGC-AAA261F19</strain>
    </source>
</reference>
<dbReference type="EMBL" id="LHXZ01000025">
    <property type="protein sequence ID" value="KXB03203.1"/>
    <property type="molecule type" value="Genomic_DNA"/>
</dbReference>
<gene>
    <name evidence="1" type="ORF">AKJ45_02195</name>
</gene>
<dbReference type="AlphaFoldDB" id="A0A133V9S2"/>
<keyword evidence="2" id="KW-1185">Reference proteome</keyword>
<accession>A0A133V9S2</accession>
<comment type="caution">
    <text evidence="1">The sequence shown here is derived from an EMBL/GenBank/DDBJ whole genome shotgun (WGS) entry which is preliminary data.</text>
</comment>
<name>A0A133V9S2_9EURY</name>
<organism evidence="1 2">
    <name type="scientific">candidate division MSBL1 archaeon SCGC-AAA261F19</name>
    <dbReference type="NCBI Taxonomy" id="1698275"/>
    <lineage>
        <taxon>Archaea</taxon>
        <taxon>Methanobacteriati</taxon>
        <taxon>Methanobacteriota</taxon>
        <taxon>candidate division MSBL1</taxon>
    </lineage>
</organism>